<dbReference type="SUPFAM" id="SSF46689">
    <property type="entry name" value="Homeodomain-like"/>
    <property type="match status" value="1"/>
</dbReference>
<dbReference type="PANTHER" id="PTHR32071">
    <property type="entry name" value="TRANSCRIPTIONAL REGULATORY PROTEIN"/>
    <property type="match status" value="1"/>
</dbReference>
<dbReference type="InterPro" id="IPR025943">
    <property type="entry name" value="Sigma_54_int_dom_ATP-bd_2"/>
</dbReference>
<dbReference type="NCBIfam" id="TIGR00229">
    <property type="entry name" value="sensory_box"/>
    <property type="match status" value="1"/>
</dbReference>
<dbReference type="Pfam" id="PF25601">
    <property type="entry name" value="AAA_lid_14"/>
    <property type="match status" value="1"/>
</dbReference>
<feature type="region of interest" description="Disordered" evidence="10">
    <location>
        <begin position="1"/>
        <end position="20"/>
    </location>
</feature>
<accession>A0AA35CR49</accession>
<dbReference type="InterPro" id="IPR025944">
    <property type="entry name" value="Sigma_54_int_dom_CS"/>
</dbReference>
<keyword evidence="1" id="KW-0547">Nucleotide-binding</keyword>
<sequence>MTVPASVRGRRPASRADASAPLGQAELEAVLQSSFDEIFITDGEGITLRVNAACERLYGLTEAELVGRHVADLEREGVFSPSITNRVLATGRQETVVQVTRTGRRLVVTGTPVFDEAGRITRVVSVARDITELNRVVEELAAVESLANRYRQEIAALRARQEEGEGLVFRSVAMERVLSLVRQVAEVDATVLITGESGVGKEQVARLIHRASPRADGPLMTIDCGALPQSLIESELFGYERGAFTGANRDGKRGLIEMADKGTLFLDEIGELPLSLQVKLLRFLQERSVVRVGGLRPIPVDVRIIAATNRDLRQMVREGRFREDLFWRLNVVPIHVPPLRERPEDILALAEHFLARAAVRYGRQRSLSREVADILMRYPWPGNVRELENLIERLVVTSSGPVITPEDLPDGFAPPDRGLSTTGPVEVREILPLADAVAEVERQLLALARRRYRSTHEMARALRVNQSTVVRKLRRYFPPARDTGAGEPVDP</sequence>
<dbReference type="PROSITE" id="PS50112">
    <property type="entry name" value="PAS"/>
    <property type="match status" value="1"/>
</dbReference>
<evidence type="ECO:0000256" key="5">
    <source>
        <dbReference type="ARBA" id="ARBA00023125"/>
    </source>
</evidence>
<evidence type="ECO:0000259" key="12">
    <source>
        <dbReference type="PROSITE" id="PS50112"/>
    </source>
</evidence>
<feature type="domain" description="PAC" evidence="13">
    <location>
        <begin position="90"/>
        <end position="142"/>
    </location>
</feature>
<dbReference type="InterPro" id="IPR009057">
    <property type="entry name" value="Homeodomain-like_sf"/>
</dbReference>
<dbReference type="SMART" id="SM00091">
    <property type="entry name" value="PAS"/>
    <property type="match status" value="1"/>
</dbReference>
<protein>
    <recommendedName>
        <fullName evidence="8">HTH-type transcriptional regulatory protein TyrR</fullName>
    </recommendedName>
</protein>
<dbReference type="InterPro" id="IPR000014">
    <property type="entry name" value="PAS"/>
</dbReference>
<proteinExistence type="predicted"/>
<dbReference type="PANTHER" id="PTHR32071:SF57">
    <property type="entry name" value="C4-DICARBOXYLATE TRANSPORT TRANSCRIPTIONAL REGULATORY PROTEIN DCTD"/>
    <property type="match status" value="1"/>
</dbReference>
<dbReference type="Pfam" id="PF00989">
    <property type="entry name" value="PAS"/>
    <property type="match status" value="1"/>
</dbReference>
<dbReference type="PROSITE" id="PS50045">
    <property type="entry name" value="SIGMA54_INTERACT_4"/>
    <property type="match status" value="1"/>
</dbReference>
<gene>
    <name evidence="14" type="ORF">caldi_35160</name>
</gene>
<dbReference type="FunFam" id="1.10.8.60:FF:000014">
    <property type="entry name" value="DNA-binding transcriptional regulator NtrC"/>
    <property type="match status" value="1"/>
</dbReference>
<evidence type="ECO:0000256" key="10">
    <source>
        <dbReference type="SAM" id="MobiDB-lite"/>
    </source>
</evidence>
<dbReference type="InterPro" id="IPR003593">
    <property type="entry name" value="AAA+_ATPase"/>
</dbReference>
<dbReference type="PROSITE" id="PS00688">
    <property type="entry name" value="SIGMA54_INTERACT_3"/>
    <property type="match status" value="1"/>
</dbReference>
<dbReference type="Gene3D" id="1.10.8.60">
    <property type="match status" value="1"/>
</dbReference>
<evidence type="ECO:0000256" key="9">
    <source>
        <dbReference type="SAM" id="Coils"/>
    </source>
</evidence>
<dbReference type="FunFam" id="3.40.50.300:FF:000006">
    <property type="entry name" value="DNA-binding transcriptional regulator NtrC"/>
    <property type="match status" value="1"/>
</dbReference>
<feature type="domain" description="PAS" evidence="12">
    <location>
        <begin position="23"/>
        <end position="73"/>
    </location>
</feature>
<keyword evidence="2" id="KW-0058">Aromatic hydrocarbons catabolism</keyword>
<keyword evidence="15" id="KW-1185">Reference proteome</keyword>
<evidence type="ECO:0000256" key="1">
    <source>
        <dbReference type="ARBA" id="ARBA00022741"/>
    </source>
</evidence>
<dbReference type="EMBL" id="AP025628">
    <property type="protein sequence ID" value="BDG62426.1"/>
    <property type="molecule type" value="Genomic_DNA"/>
</dbReference>
<dbReference type="SUPFAM" id="SSF52540">
    <property type="entry name" value="P-loop containing nucleoside triphosphate hydrolases"/>
    <property type="match status" value="1"/>
</dbReference>
<dbReference type="Gene3D" id="3.40.50.300">
    <property type="entry name" value="P-loop containing nucleotide triphosphate hydrolases"/>
    <property type="match status" value="1"/>
</dbReference>
<keyword evidence="7" id="KW-0804">Transcription</keyword>
<dbReference type="PROSITE" id="PS50113">
    <property type="entry name" value="PAC"/>
    <property type="match status" value="1"/>
</dbReference>
<dbReference type="CDD" id="cd00009">
    <property type="entry name" value="AAA"/>
    <property type="match status" value="1"/>
</dbReference>
<dbReference type="KEGG" id="cmic:caldi_35160"/>
<dbReference type="Proteomes" id="UP001163687">
    <property type="component" value="Chromosome"/>
</dbReference>
<dbReference type="InterPro" id="IPR025662">
    <property type="entry name" value="Sigma_54_int_dom_ATP-bd_1"/>
</dbReference>
<dbReference type="GO" id="GO:0005524">
    <property type="term" value="F:ATP binding"/>
    <property type="evidence" value="ECO:0007669"/>
    <property type="project" value="UniProtKB-KW"/>
</dbReference>
<evidence type="ECO:0000256" key="6">
    <source>
        <dbReference type="ARBA" id="ARBA00023159"/>
    </source>
</evidence>
<evidence type="ECO:0000313" key="15">
    <source>
        <dbReference type="Proteomes" id="UP001163687"/>
    </source>
</evidence>
<dbReference type="Gene3D" id="1.10.10.60">
    <property type="entry name" value="Homeodomain-like"/>
    <property type="match status" value="1"/>
</dbReference>
<dbReference type="InterPro" id="IPR002078">
    <property type="entry name" value="Sigma_54_int"/>
</dbReference>
<dbReference type="Gene3D" id="3.30.450.20">
    <property type="entry name" value="PAS domain"/>
    <property type="match status" value="1"/>
</dbReference>
<dbReference type="Pfam" id="PF00158">
    <property type="entry name" value="Sigma54_activat"/>
    <property type="match status" value="1"/>
</dbReference>
<dbReference type="GO" id="GO:0003677">
    <property type="term" value="F:DNA binding"/>
    <property type="evidence" value="ECO:0007669"/>
    <property type="project" value="UniProtKB-KW"/>
</dbReference>
<dbReference type="SUPFAM" id="SSF55785">
    <property type="entry name" value="PYP-like sensor domain (PAS domain)"/>
    <property type="match status" value="1"/>
</dbReference>
<name>A0AA35CR49_9FIRM</name>
<feature type="coiled-coil region" evidence="9">
    <location>
        <begin position="133"/>
        <end position="160"/>
    </location>
</feature>
<evidence type="ECO:0000259" key="11">
    <source>
        <dbReference type="PROSITE" id="PS50045"/>
    </source>
</evidence>
<dbReference type="AlphaFoldDB" id="A0AA35CR49"/>
<keyword evidence="9" id="KW-0175">Coiled coil</keyword>
<dbReference type="InterPro" id="IPR030828">
    <property type="entry name" value="HTH_TyrR"/>
</dbReference>
<dbReference type="InterPro" id="IPR058031">
    <property type="entry name" value="AAA_lid_NorR"/>
</dbReference>
<evidence type="ECO:0000256" key="3">
    <source>
        <dbReference type="ARBA" id="ARBA00022840"/>
    </source>
</evidence>
<dbReference type="InterPro" id="IPR013767">
    <property type="entry name" value="PAS_fold"/>
</dbReference>
<keyword evidence="3" id="KW-0067">ATP-binding</keyword>
<dbReference type="InterPro" id="IPR035965">
    <property type="entry name" value="PAS-like_dom_sf"/>
</dbReference>
<evidence type="ECO:0000259" key="13">
    <source>
        <dbReference type="PROSITE" id="PS50113"/>
    </source>
</evidence>
<reference evidence="14" key="1">
    <citation type="submission" date="2022-03" db="EMBL/GenBank/DDBJ databases">
        <title>Complete genome sequence of Caldinitratiruptor microaerophilus.</title>
        <authorList>
            <person name="Mukaiyama R."/>
            <person name="Nishiyama T."/>
            <person name="Ueda K."/>
        </authorList>
    </citation>
    <scope>NUCLEOTIDE SEQUENCE</scope>
    <source>
        <strain evidence="14">JCM 16183</strain>
    </source>
</reference>
<evidence type="ECO:0000256" key="7">
    <source>
        <dbReference type="ARBA" id="ARBA00023163"/>
    </source>
</evidence>
<evidence type="ECO:0000256" key="4">
    <source>
        <dbReference type="ARBA" id="ARBA00023015"/>
    </source>
</evidence>
<dbReference type="SMART" id="SM00382">
    <property type="entry name" value="AAA"/>
    <property type="match status" value="1"/>
</dbReference>
<organism evidence="14 15">
    <name type="scientific">Caldinitratiruptor microaerophilus</name>
    <dbReference type="NCBI Taxonomy" id="671077"/>
    <lineage>
        <taxon>Bacteria</taxon>
        <taxon>Bacillati</taxon>
        <taxon>Bacillota</taxon>
        <taxon>Clostridia</taxon>
        <taxon>Eubacteriales</taxon>
        <taxon>Symbiobacteriaceae</taxon>
        <taxon>Caldinitratiruptor</taxon>
    </lineage>
</organism>
<dbReference type="CDD" id="cd00130">
    <property type="entry name" value="PAS"/>
    <property type="match status" value="1"/>
</dbReference>
<dbReference type="Pfam" id="PF18024">
    <property type="entry name" value="HTH_50"/>
    <property type="match status" value="1"/>
</dbReference>
<dbReference type="RefSeq" id="WP_319951778.1">
    <property type="nucleotide sequence ID" value="NZ_AP025628.1"/>
</dbReference>
<dbReference type="PROSITE" id="PS00675">
    <property type="entry name" value="SIGMA54_INTERACT_1"/>
    <property type="match status" value="1"/>
</dbReference>
<evidence type="ECO:0000313" key="14">
    <source>
        <dbReference type="EMBL" id="BDG62426.1"/>
    </source>
</evidence>
<dbReference type="InterPro" id="IPR027417">
    <property type="entry name" value="P-loop_NTPase"/>
</dbReference>
<dbReference type="InterPro" id="IPR000700">
    <property type="entry name" value="PAS-assoc_C"/>
</dbReference>
<keyword evidence="6" id="KW-0010">Activator</keyword>
<evidence type="ECO:0000256" key="8">
    <source>
        <dbReference type="ARBA" id="ARBA00029500"/>
    </source>
</evidence>
<keyword evidence="5" id="KW-0238">DNA-binding</keyword>
<dbReference type="PROSITE" id="PS00676">
    <property type="entry name" value="SIGMA54_INTERACT_2"/>
    <property type="match status" value="1"/>
</dbReference>
<dbReference type="GO" id="GO:0006355">
    <property type="term" value="P:regulation of DNA-templated transcription"/>
    <property type="evidence" value="ECO:0007669"/>
    <property type="project" value="InterPro"/>
</dbReference>
<keyword evidence="4" id="KW-0805">Transcription regulation</keyword>
<evidence type="ECO:0000256" key="2">
    <source>
        <dbReference type="ARBA" id="ARBA00022797"/>
    </source>
</evidence>
<feature type="domain" description="Sigma-54 factor interaction" evidence="11">
    <location>
        <begin position="167"/>
        <end position="396"/>
    </location>
</feature>